<keyword evidence="3" id="KW-1185">Reference proteome</keyword>
<evidence type="ECO:0000259" key="1">
    <source>
        <dbReference type="Pfam" id="PF20516"/>
    </source>
</evidence>
<gene>
    <name evidence="2" type="ORF">B0A55_13213</name>
</gene>
<dbReference type="Proteomes" id="UP000309340">
    <property type="component" value="Unassembled WGS sequence"/>
</dbReference>
<dbReference type="EMBL" id="NAJQ01001597">
    <property type="protein sequence ID" value="TKA56089.1"/>
    <property type="molecule type" value="Genomic_DNA"/>
</dbReference>
<reference evidence="2 3" key="1">
    <citation type="submission" date="2017-03" db="EMBL/GenBank/DDBJ databases">
        <title>Genomes of endolithic fungi from Antarctica.</title>
        <authorList>
            <person name="Coleine C."/>
            <person name="Masonjones S."/>
            <person name="Stajich J.E."/>
        </authorList>
    </citation>
    <scope>NUCLEOTIDE SEQUENCE [LARGE SCALE GENOMIC DNA]</scope>
    <source>
        <strain evidence="2 3">CCFEE 5184</strain>
    </source>
</reference>
<dbReference type="InterPro" id="IPR046797">
    <property type="entry name" value="PDDEXK_12"/>
</dbReference>
<accession>A0A4V5NBN3</accession>
<dbReference type="Pfam" id="PF20516">
    <property type="entry name" value="PDDEXK_12"/>
    <property type="match status" value="1"/>
</dbReference>
<organism evidence="2 3">
    <name type="scientific">Friedmanniomyces simplex</name>
    <dbReference type="NCBI Taxonomy" id="329884"/>
    <lineage>
        <taxon>Eukaryota</taxon>
        <taxon>Fungi</taxon>
        <taxon>Dikarya</taxon>
        <taxon>Ascomycota</taxon>
        <taxon>Pezizomycotina</taxon>
        <taxon>Dothideomycetes</taxon>
        <taxon>Dothideomycetidae</taxon>
        <taxon>Mycosphaerellales</taxon>
        <taxon>Teratosphaeriaceae</taxon>
        <taxon>Friedmanniomyces</taxon>
    </lineage>
</organism>
<proteinExistence type="predicted"/>
<evidence type="ECO:0000313" key="3">
    <source>
        <dbReference type="Proteomes" id="UP000309340"/>
    </source>
</evidence>
<sequence length="107" mass="12302">METKREGEGQTTGSSQLEIWVAAHFNRLQELACDEAEELPFLPWLLTQGPVWALLFAHRQREGQTWVTMIYEKVALGDVTTSSGVFKIISSLLQMMHWAQTHFRPWA</sequence>
<comment type="caution">
    <text evidence="2">The sequence shown here is derived from an EMBL/GenBank/DDBJ whole genome shotgun (WGS) entry which is preliminary data.</text>
</comment>
<name>A0A4V5NBN3_9PEZI</name>
<evidence type="ECO:0000313" key="2">
    <source>
        <dbReference type="EMBL" id="TKA56089.1"/>
    </source>
</evidence>
<dbReference type="OrthoDB" id="4161186at2759"/>
<protein>
    <recommendedName>
        <fullName evidence="1">PD-(D/E)XK nuclease-like domain-containing protein</fullName>
    </recommendedName>
</protein>
<dbReference type="AlphaFoldDB" id="A0A4V5NBN3"/>
<feature type="domain" description="PD-(D/E)XK nuclease-like" evidence="1">
    <location>
        <begin position="2"/>
        <end position="104"/>
    </location>
</feature>